<evidence type="ECO:0000313" key="1">
    <source>
        <dbReference type="EMBL" id="SDH46077.1"/>
    </source>
</evidence>
<name>A0A1G8CKJ6_9BACT</name>
<protein>
    <recommendedName>
        <fullName evidence="3">Lipocalin-like domain-containing protein</fullName>
    </recommendedName>
</protein>
<dbReference type="PROSITE" id="PS51257">
    <property type="entry name" value="PROKAR_LIPOPROTEIN"/>
    <property type="match status" value="1"/>
</dbReference>
<evidence type="ECO:0000313" key="2">
    <source>
        <dbReference type="Proteomes" id="UP000198748"/>
    </source>
</evidence>
<accession>A0A1G8CKJ6</accession>
<proteinExistence type="predicted"/>
<dbReference type="STRING" id="659014.SAMN04487996_13827"/>
<organism evidence="1 2">
    <name type="scientific">Dyadobacter soli</name>
    <dbReference type="NCBI Taxonomy" id="659014"/>
    <lineage>
        <taxon>Bacteria</taxon>
        <taxon>Pseudomonadati</taxon>
        <taxon>Bacteroidota</taxon>
        <taxon>Cytophagia</taxon>
        <taxon>Cytophagales</taxon>
        <taxon>Spirosomataceae</taxon>
        <taxon>Dyadobacter</taxon>
    </lineage>
</organism>
<evidence type="ECO:0008006" key="3">
    <source>
        <dbReference type="Google" id="ProtNLM"/>
    </source>
</evidence>
<dbReference type="RefSeq" id="WP_090157826.1">
    <property type="nucleotide sequence ID" value="NZ_FNAN01000038.1"/>
</dbReference>
<dbReference type="OrthoDB" id="960353at2"/>
<sequence>MKKHLTWLICLTVIAACQPKKVEPINIGKIWKAKTVKENGQLVYSEGSAANIRPSYTLFRLDLTAPDQAKFTDLDGRKLTGTWSLSTDNNRLILENLSPPPSLTSGNVEFYLTVPPSENQLELKRTAESRKTGNSVNEYVLVPD</sequence>
<reference evidence="2" key="1">
    <citation type="submission" date="2016-10" db="EMBL/GenBank/DDBJ databases">
        <authorList>
            <person name="Varghese N."/>
            <person name="Submissions S."/>
        </authorList>
    </citation>
    <scope>NUCLEOTIDE SEQUENCE [LARGE SCALE GENOMIC DNA]</scope>
    <source>
        <strain evidence="2">DSM 25329</strain>
    </source>
</reference>
<dbReference type="Proteomes" id="UP000198748">
    <property type="component" value="Unassembled WGS sequence"/>
</dbReference>
<dbReference type="EMBL" id="FNAN01000038">
    <property type="protein sequence ID" value="SDH46077.1"/>
    <property type="molecule type" value="Genomic_DNA"/>
</dbReference>
<dbReference type="AlphaFoldDB" id="A0A1G8CKJ6"/>
<keyword evidence="2" id="KW-1185">Reference proteome</keyword>
<gene>
    <name evidence="1" type="ORF">SAMN04487996_13827</name>
</gene>